<proteinExistence type="predicted"/>
<organism evidence="1 2">
    <name type="scientific">Bradymonas sediminis</name>
    <dbReference type="NCBI Taxonomy" id="1548548"/>
    <lineage>
        <taxon>Bacteria</taxon>
        <taxon>Deltaproteobacteria</taxon>
        <taxon>Bradymonadales</taxon>
        <taxon>Bradymonadaceae</taxon>
        <taxon>Bradymonas</taxon>
    </lineage>
</organism>
<reference evidence="1 2" key="1">
    <citation type="submission" date="2018-06" db="EMBL/GenBank/DDBJ databases">
        <title>Lujinxingia sediminis gen. nov. sp. nov., a new facultative anaerobic member of the class Deltaproteobacteria, and proposal of Lujinxingaceae fam. nov.</title>
        <authorList>
            <person name="Guo L.-Y."/>
            <person name="Li C.-M."/>
            <person name="Wang S."/>
            <person name="Du Z.-J."/>
        </authorList>
    </citation>
    <scope>NUCLEOTIDE SEQUENCE [LARGE SCALE GENOMIC DNA]</scope>
    <source>
        <strain evidence="1 2">FA350</strain>
    </source>
</reference>
<dbReference type="Proteomes" id="UP000249799">
    <property type="component" value="Chromosome"/>
</dbReference>
<gene>
    <name evidence="1" type="ORF">DN745_07160</name>
</gene>
<sequence>MSDINIWLDRLEDILAARRGTVTRDGEQLHVRFGRSLTAAEANINPSALWPVLECAPQAEHERLMQGFASGVHNVLLEPKRSKAKDWTYEEAAGTLFPNVEVFTFRLGAEAAGGAPWTLDFEGDLIVAYFFELNIGRRVLTQAQFDQWPATASRVTAAARSMLYHRSRDASPKPVEGFDGVEVIHVGDEYDAIRSIVVVDLFFGDFKDSFRFTMPSQDALLYVKGNAPEQIAALRAATDVQFEAADYPLSRAVYTFERGQPILDSELNSTEGD</sequence>
<name>A0A2Z4FJV8_9DELT</name>
<dbReference type="RefSeq" id="WP_111333377.1">
    <property type="nucleotide sequence ID" value="NZ_CP030032.1"/>
</dbReference>
<dbReference type="AlphaFoldDB" id="A0A2Z4FJV8"/>
<dbReference type="EMBL" id="CP030032">
    <property type="protein sequence ID" value="AWV89125.1"/>
    <property type="molecule type" value="Genomic_DNA"/>
</dbReference>
<dbReference type="OrthoDB" id="5494838at2"/>
<accession>A0A2Z4FJV8</accession>
<protein>
    <submittedName>
        <fullName evidence="1">Uncharacterized protein</fullName>
    </submittedName>
</protein>
<evidence type="ECO:0000313" key="1">
    <source>
        <dbReference type="EMBL" id="AWV89125.1"/>
    </source>
</evidence>
<keyword evidence="2" id="KW-1185">Reference proteome</keyword>
<dbReference type="KEGG" id="bsed:DN745_07160"/>
<evidence type="ECO:0000313" key="2">
    <source>
        <dbReference type="Proteomes" id="UP000249799"/>
    </source>
</evidence>